<evidence type="ECO:0000256" key="1">
    <source>
        <dbReference type="SAM" id="MobiDB-lite"/>
    </source>
</evidence>
<gene>
    <name evidence="2" type="ORF">NDU88_005541</name>
</gene>
<protein>
    <submittedName>
        <fullName evidence="2">Uncharacterized protein</fullName>
    </submittedName>
</protein>
<accession>A0AAV7VNM8</accession>
<reference evidence="2" key="1">
    <citation type="journal article" date="2022" name="bioRxiv">
        <title>Sequencing and chromosome-scale assembly of the giantPleurodeles waltlgenome.</title>
        <authorList>
            <person name="Brown T."/>
            <person name="Elewa A."/>
            <person name="Iarovenko S."/>
            <person name="Subramanian E."/>
            <person name="Araus A.J."/>
            <person name="Petzold A."/>
            <person name="Susuki M."/>
            <person name="Suzuki K.-i.T."/>
            <person name="Hayashi T."/>
            <person name="Toyoda A."/>
            <person name="Oliveira C."/>
            <person name="Osipova E."/>
            <person name="Leigh N.D."/>
            <person name="Simon A."/>
            <person name="Yun M.H."/>
        </authorList>
    </citation>
    <scope>NUCLEOTIDE SEQUENCE</scope>
    <source>
        <strain evidence="2">20211129_DDA</strain>
        <tissue evidence="2">Liver</tissue>
    </source>
</reference>
<evidence type="ECO:0000313" key="2">
    <source>
        <dbReference type="EMBL" id="KAJ1201735.1"/>
    </source>
</evidence>
<feature type="region of interest" description="Disordered" evidence="1">
    <location>
        <begin position="232"/>
        <end position="259"/>
    </location>
</feature>
<dbReference type="EMBL" id="JANPWB010000003">
    <property type="protein sequence ID" value="KAJ1201735.1"/>
    <property type="molecule type" value="Genomic_DNA"/>
</dbReference>
<dbReference type="AlphaFoldDB" id="A0AAV7VNM8"/>
<sequence length="273" mass="32358">MRTCVPKDYQRFIIREHRQDFWERGLGSIFYKKTYCKSKIPLKDPKWLSYDCEQAKQELKRAVRGCKHLEIIEARSRYKVALNQAKRHWENKNWQDMLQDLLVDESKSNDTIENQFDMCELDQFDVCELSTETISKDRWLEEVRGDATIQKAKENVKANNHKIYFDDKHSVKVTKVNVGDWVMIKHPGFQSGGNKLSKPMKVIKIFNNAISMDDHHVWNLNRVVPYRGKEMRDAEDAEENDNSSLGKDNGSTDDFLRRSDRKTRRPVYLKDYM</sequence>
<dbReference type="Proteomes" id="UP001066276">
    <property type="component" value="Chromosome 2_1"/>
</dbReference>
<proteinExistence type="predicted"/>
<organism evidence="2 3">
    <name type="scientific">Pleurodeles waltl</name>
    <name type="common">Iberian ribbed newt</name>
    <dbReference type="NCBI Taxonomy" id="8319"/>
    <lineage>
        <taxon>Eukaryota</taxon>
        <taxon>Metazoa</taxon>
        <taxon>Chordata</taxon>
        <taxon>Craniata</taxon>
        <taxon>Vertebrata</taxon>
        <taxon>Euteleostomi</taxon>
        <taxon>Amphibia</taxon>
        <taxon>Batrachia</taxon>
        <taxon>Caudata</taxon>
        <taxon>Salamandroidea</taxon>
        <taxon>Salamandridae</taxon>
        <taxon>Pleurodelinae</taxon>
        <taxon>Pleurodeles</taxon>
    </lineage>
</organism>
<name>A0AAV7VNM8_PLEWA</name>
<evidence type="ECO:0000313" key="3">
    <source>
        <dbReference type="Proteomes" id="UP001066276"/>
    </source>
</evidence>
<comment type="caution">
    <text evidence="2">The sequence shown here is derived from an EMBL/GenBank/DDBJ whole genome shotgun (WGS) entry which is preliminary data.</text>
</comment>
<keyword evidence="3" id="KW-1185">Reference proteome</keyword>